<dbReference type="Proteomes" id="UP000077266">
    <property type="component" value="Unassembled WGS sequence"/>
</dbReference>
<dbReference type="EMBL" id="KV426353">
    <property type="protein sequence ID" value="KZV81995.1"/>
    <property type="molecule type" value="Genomic_DNA"/>
</dbReference>
<accession>A0A165C838</accession>
<keyword evidence="2" id="KW-1185">Reference proteome</keyword>
<evidence type="ECO:0000313" key="1">
    <source>
        <dbReference type="EMBL" id="KZV81995.1"/>
    </source>
</evidence>
<proteinExistence type="predicted"/>
<reference evidence="1 2" key="1">
    <citation type="journal article" date="2016" name="Mol. Biol. Evol.">
        <title>Comparative Genomics of Early-Diverging Mushroom-Forming Fungi Provides Insights into the Origins of Lignocellulose Decay Capabilities.</title>
        <authorList>
            <person name="Nagy L.G."/>
            <person name="Riley R."/>
            <person name="Tritt A."/>
            <person name="Adam C."/>
            <person name="Daum C."/>
            <person name="Floudas D."/>
            <person name="Sun H."/>
            <person name="Yadav J.S."/>
            <person name="Pangilinan J."/>
            <person name="Larsson K.H."/>
            <person name="Matsuura K."/>
            <person name="Barry K."/>
            <person name="Labutti K."/>
            <person name="Kuo R."/>
            <person name="Ohm R.A."/>
            <person name="Bhattacharya S.S."/>
            <person name="Shirouzu T."/>
            <person name="Yoshinaga Y."/>
            <person name="Martin F.M."/>
            <person name="Grigoriev I.V."/>
            <person name="Hibbett D.S."/>
        </authorList>
    </citation>
    <scope>NUCLEOTIDE SEQUENCE [LARGE SCALE GENOMIC DNA]</scope>
    <source>
        <strain evidence="1 2">HHB12029</strain>
    </source>
</reference>
<name>A0A165C838_EXIGL</name>
<organism evidence="1 2">
    <name type="scientific">Exidia glandulosa HHB12029</name>
    <dbReference type="NCBI Taxonomy" id="1314781"/>
    <lineage>
        <taxon>Eukaryota</taxon>
        <taxon>Fungi</taxon>
        <taxon>Dikarya</taxon>
        <taxon>Basidiomycota</taxon>
        <taxon>Agaricomycotina</taxon>
        <taxon>Agaricomycetes</taxon>
        <taxon>Auriculariales</taxon>
        <taxon>Exidiaceae</taxon>
        <taxon>Exidia</taxon>
    </lineage>
</organism>
<dbReference type="AlphaFoldDB" id="A0A165C838"/>
<dbReference type="InParanoid" id="A0A165C838"/>
<protein>
    <submittedName>
        <fullName evidence="1">Uncharacterized protein</fullName>
    </submittedName>
</protein>
<evidence type="ECO:0000313" key="2">
    <source>
        <dbReference type="Proteomes" id="UP000077266"/>
    </source>
</evidence>
<gene>
    <name evidence="1" type="ORF">EXIGLDRAFT_779101</name>
</gene>
<sequence length="180" mass="19759">MVYSPSVERLCITFEPETQDSLQATDSALRRLTHPHPAFREARPARFPSLKALRLGGLECSDDALRSVFSTSSPTLERLALELTPAGTRGLCLLFDTHNVGKAKEILLPQLRVLRVFSPEGETFPVTLLSAVLERRIAVSEGRLLDAIVLPRETVDPADLGVIFPLARTVVLFDGDEDPA</sequence>